<accession>A0A9D4KJE5</accession>
<gene>
    <name evidence="2" type="ORF">DPMN_113835</name>
</gene>
<sequence length="71" mass="8218">MSFVQQYETTDAQTKVRRTRNYVRLVKNELETYTSQRKELNDPSKITPSSPLPSTSGLQINRPDVAMETDR</sequence>
<dbReference type="Proteomes" id="UP000828390">
    <property type="component" value="Unassembled WGS sequence"/>
</dbReference>
<feature type="compositionally biased region" description="Basic and acidic residues" evidence="1">
    <location>
        <begin position="33"/>
        <end position="42"/>
    </location>
</feature>
<proteinExistence type="predicted"/>
<protein>
    <submittedName>
        <fullName evidence="2">Uncharacterized protein</fullName>
    </submittedName>
</protein>
<reference evidence="2" key="2">
    <citation type="submission" date="2020-11" db="EMBL/GenBank/DDBJ databases">
        <authorList>
            <person name="McCartney M.A."/>
            <person name="Auch B."/>
            <person name="Kono T."/>
            <person name="Mallez S."/>
            <person name="Becker A."/>
            <person name="Gohl D.M."/>
            <person name="Silverstein K.A.T."/>
            <person name="Koren S."/>
            <person name="Bechman K.B."/>
            <person name="Herman A."/>
            <person name="Abrahante J.E."/>
            <person name="Garbe J."/>
        </authorList>
    </citation>
    <scope>NUCLEOTIDE SEQUENCE</scope>
    <source>
        <strain evidence="2">Duluth1</strain>
        <tissue evidence="2">Whole animal</tissue>
    </source>
</reference>
<evidence type="ECO:0000313" key="3">
    <source>
        <dbReference type="Proteomes" id="UP000828390"/>
    </source>
</evidence>
<keyword evidence="3" id="KW-1185">Reference proteome</keyword>
<comment type="caution">
    <text evidence="2">The sequence shown here is derived from an EMBL/GenBank/DDBJ whole genome shotgun (WGS) entry which is preliminary data.</text>
</comment>
<feature type="region of interest" description="Disordered" evidence="1">
    <location>
        <begin position="33"/>
        <end position="71"/>
    </location>
</feature>
<evidence type="ECO:0000313" key="2">
    <source>
        <dbReference type="EMBL" id="KAH3840387.1"/>
    </source>
</evidence>
<name>A0A9D4KJE5_DREPO</name>
<feature type="compositionally biased region" description="Low complexity" evidence="1">
    <location>
        <begin position="43"/>
        <end position="56"/>
    </location>
</feature>
<dbReference type="EMBL" id="JAIWYP010000004">
    <property type="protein sequence ID" value="KAH3840387.1"/>
    <property type="molecule type" value="Genomic_DNA"/>
</dbReference>
<dbReference type="AlphaFoldDB" id="A0A9D4KJE5"/>
<reference evidence="2" key="1">
    <citation type="journal article" date="2019" name="bioRxiv">
        <title>The Genome of the Zebra Mussel, Dreissena polymorpha: A Resource for Invasive Species Research.</title>
        <authorList>
            <person name="McCartney M.A."/>
            <person name="Auch B."/>
            <person name="Kono T."/>
            <person name="Mallez S."/>
            <person name="Zhang Y."/>
            <person name="Obille A."/>
            <person name="Becker A."/>
            <person name="Abrahante J.E."/>
            <person name="Garbe J."/>
            <person name="Badalamenti J.P."/>
            <person name="Herman A."/>
            <person name="Mangelson H."/>
            <person name="Liachko I."/>
            <person name="Sullivan S."/>
            <person name="Sone E.D."/>
            <person name="Koren S."/>
            <person name="Silverstein K.A.T."/>
            <person name="Beckman K.B."/>
            <person name="Gohl D.M."/>
        </authorList>
    </citation>
    <scope>NUCLEOTIDE SEQUENCE</scope>
    <source>
        <strain evidence="2">Duluth1</strain>
        <tissue evidence="2">Whole animal</tissue>
    </source>
</reference>
<evidence type="ECO:0000256" key="1">
    <source>
        <dbReference type="SAM" id="MobiDB-lite"/>
    </source>
</evidence>
<organism evidence="2 3">
    <name type="scientific">Dreissena polymorpha</name>
    <name type="common">Zebra mussel</name>
    <name type="synonym">Mytilus polymorpha</name>
    <dbReference type="NCBI Taxonomy" id="45954"/>
    <lineage>
        <taxon>Eukaryota</taxon>
        <taxon>Metazoa</taxon>
        <taxon>Spiralia</taxon>
        <taxon>Lophotrochozoa</taxon>
        <taxon>Mollusca</taxon>
        <taxon>Bivalvia</taxon>
        <taxon>Autobranchia</taxon>
        <taxon>Heteroconchia</taxon>
        <taxon>Euheterodonta</taxon>
        <taxon>Imparidentia</taxon>
        <taxon>Neoheterodontei</taxon>
        <taxon>Myida</taxon>
        <taxon>Dreissenoidea</taxon>
        <taxon>Dreissenidae</taxon>
        <taxon>Dreissena</taxon>
    </lineage>
</organism>